<evidence type="ECO:0000256" key="1">
    <source>
        <dbReference type="SAM" id="MobiDB-lite"/>
    </source>
</evidence>
<evidence type="ECO:0000313" key="2">
    <source>
        <dbReference type="EMBL" id="KAK8593334.1"/>
    </source>
</evidence>
<dbReference type="EMBL" id="JBBPBM010000003">
    <property type="protein sequence ID" value="KAK8593334.1"/>
    <property type="molecule type" value="Genomic_DNA"/>
</dbReference>
<comment type="caution">
    <text evidence="2">The sequence shown here is derived from an EMBL/GenBank/DDBJ whole genome shotgun (WGS) entry which is preliminary data.</text>
</comment>
<reference evidence="2 3" key="1">
    <citation type="journal article" date="2024" name="G3 (Bethesda)">
        <title>Genome assembly of Hibiscus sabdariffa L. provides insights into metabolisms of medicinal natural products.</title>
        <authorList>
            <person name="Kim T."/>
        </authorList>
    </citation>
    <scope>NUCLEOTIDE SEQUENCE [LARGE SCALE GENOMIC DNA]</scope>
    <source>
        <strain evidence="2">TK-2024</strain>
        <tissue evidence="2">Old leaves</tissue>
    </source>
</reference>
<organism evidence="2 3">
    <name type="scientific">Hibiscus sabdariffa</name>
    <name type="common">roselle</name>
    <dbReference type="NCBI Taxonomy" id="183260"/>
    <lineage>
        <taxon>Eukaryota</taxon>
        <taxon>Viridiplantae</taxon>
        <taxon>Streptophyta</taxon>
        <taxon>Embryophyta</taxon>
        <taxon>Tracheophyta</taxon>
        <taxon>Spermatophyta</taxon>
        <taxon>Magnoliopsida</taxon>
        <taxon>eudicotyledons</taxon>
        <taxon>Gunneridae</taxon>
        <taxon>Pentapetalae</taxon>
        <taxon>rosids</taxon>
        <taxon>malvids</taxon>
        <taxon>Malvales</taxon>
        <taxon>Malvaceae</taxon>
        <taxon>Malvoideae</taxon>
        <taxon>Hibiscus</taxon>
    </lineage>
</organism>
<keyword evidence="3" id="KW-1185">Reference proteome</keyword>
<gene>
    <name evidence="2" type="ORF">V6N12_045417</name>
</gene>
<protein>
    <submittedName>
        <fullName evidence="2">Uncharacterized protein</fullName>
    </submittedName>
</protein>
<evidence type="ECO:0000313" key="3">
    <source>
        <dbReference type="Proteomes" id="UP001472677"/>
    </source>
</evidence>
<name>A0ABR2G3L4_9ROSI</name>
<sequence>MEEHALKAFADYHSTTRSDRGHGRSRGKGRGRGNNYRGYQNNDRGDDAQLIHADFDGENEDDWQQPMEQVQNEQQLVESTNECPQRAKRRPAWMENFVIKGIDEEQLTNFALFLDCDPVTFEEAVK</sequence>
<dbReference type="Proteomes" id="UP001472677">
    <property type="component" value="Unassembled WGS sequence"/>
</dbReference>
<accession>A0ABR2G3L4</accession>
<feature type="compositionally biased region" description="Low complexity" evidence="1">
    <location>
        <begin position="33"/>
        <end position="42"/>
    </location>
</feature>
<feature type="region of interest" description="Disordered" evidence="1">
    <location>
        <begin position="1"/>
        <end position="46"/>
    </location>
</feature>
<proteinExistence type="predicted"/>